<feature type="domain" description="NAD-dependent epimerase/dehydratase" evidence="1">
    <location>
        <begin position="3"/>
        <end position="214"/>
    </location>
</feature>
<proteinExistence type="predicted"/>
<evidence type="ECO:0000259" key="1">
    <source>
        <dbReference type="Pfam" id="PF01370"/>
    </source>
</evidence>
<dbReference type="InterPro" id="IPR036291">
    <property type="entry name" value="NAD(P)-bd_dom_sf"/>
</dbReference>
<dbReference type="CDD" id="cd05265">
    <property type="entry name" value="SDR_a1"/>
    <property type="match status" value="1"/>
</dbReference>
<keyword evidence="3" id="KW-1185">Reference proteome</keyword>
<gene>
    <name evidence="2" type="ORF">ACFQ2J_08740</name>
</gene>
<dbReference type="Proteomes" id="UP001596990">
    <property type="component" value="Unassembled WGS sequence"/>
</dbReference>
<name>A0ABW3L029_9BACI</name>
<organism evidence="2 3">
    <name type="scientific">Thalassobacillus hwangdonensis</name>
    <dbReference type="NCBI Taxonomy" id="546108"/>
    <lineage>
        <taxon>Bacteria</taxon>
        <taxon>Bacillati</taxon>
        <taxon>Bacillota</taxon>
        <taxon>Bacilli</taxon>
        <taxon>Bacillales</taxon>
        <taxon>Bacillaceae</taxon>
        <taxon>Thalassobacillus</taxon>
    </lineage>
</organism>
<dbReference type="SUPFAM" id="SSF51735">
    <property type="entry name" value="NAD(P)-binding Rossmann-fold domains"/>
    <property type="match status" value="1"/>
</dbReference>
<evidence type="ECO:0000313" key="3">
    <source>
        <dbReference type="Proteomes" id="UP001596990"/>
    </source>
</evidence>
<dbReference type="Gene3D" id="3.40.50.720">
    <property type="entry name" value="NAD(P)-binding Rossmann-like Domain"/>
    <property type="match status" value="1"/>
</dbReference>
<dbReference type="InterPro" id="IPR001509">
    <property type="entry name" value="Epimerase_deHydtase"/>
</dbReference>
<accession>A0ABW3L029</accession>
<comment type="caution">
    <text evidence="2">The sequence shown here is derived from an EMBL/GenBank/DDBJ whole genome shotgun (WGS) entry which is preliminary data.</text>
</comment>
<sequence length="328" mass="37430">MKVLILGGTVFVGRHIVEQALERGHEVTLFNRGKTNNDLFPEVEKLIGDRDDKLKSLEGRQWDVVIDTTGYVPRIVEQSAKLLKDHVKKYVFVSTISVYKDYKEKYLSEDYPKGEWDATTEEVTGGTYGPMKFECERRLQEILSPGQLTVVRPGLIVGPNDPTDRFSYWVDRYNRGGEILVPDLQDQPIQVIDVRDLASWMIALAESGETGTYNATGYDESPSWNDFLESLKKASSSNVTEVKVDPEKLLKTDVRPFVDIPLWIPKSEQSPHGYFLVDNQSARKKGLKFRPLLETIEDTKAWLEETGREMTKAGLDADQERELLRTLR</sequence>
<dbReference type="PANTHER" id="PTHR43245:SF13">
    <property type="entry name" value="UDP-D-APIOSE_UDP-D-XYLOSE SYNTHASE 2"/>
    <property type="match status" value="1"/>
</dbReference>
<dbReference type="EMBL" id="JBHTKL010000002">
    <property type="protein sequence ID" value="MFD1019280.1"/>
    <property type="molecule type" value="Genomic_DNA"/>
</dbReference>
<dbReference type="InterPro" id="IPR050177">
    <property type="entry name" value="Lipid_A_modif_metabolic_enz"/>
</dbReference>
<dbReference type="RefSeq" id="WP_386058861.1">
    <property type="nucleotide sequence ID" value="NZ_JBHTKL010000002.1"/>
</dbReference>
<dbReference type="PANTHER" id="PTHR43245">
    <property type="entry name" value="BIFUNCTIONAL POLYMYXIN RESISTANCE PROTEIN ARNA"/>
    <property type="match status" value="1"/>
</dbReference>
<dbReference type="Pfam" id="PF01370">
    <property type="entry name" value="Epimerase"/>
    <property type="match status" value="1"/>
</dbReference>
<protein>
    <submittedName>
        <fullName evidence="2">SDR family oxidoreductase</fullName>
    </submittedName>
</protein>
<evidence type="ECO:0000313" key="2">
    <source>
        <dbReference type="EMBL" id="MFD1019280.1"/>
    </source>
</evidence>
<reference evidence="3" key="1">
    <citation type="journal article" date="2019" name="Int. J. Syst. Evol. Microbiol.">
        <title>The Global Catalogue of Microorganisms (GCM) 10K type strain sequencing project: providing services to taxonomists for standard genome sequencing and annotation.</title>
        <authorList>
            <consortium name="The Broad Institute Genomics Platform"/>
            <consortium name="The Broad Institute Genome Sequencing Center for Infectious Disease"/>
            <person name="Wu L."/>
            <person name="Ma J."/>
        </authorList>
    </citation>
    <scope>NUCLEOTIDE SEQUENCE [LARGE SCALE GENOMIC DNA]</scope>
    <source>
        <strain evidence="3">CCUG 56607</strain>
    </source>
</reference>